<keyword evidence="4" id="KW-1278">Translocase</keyword>
<evidence type="ECO:0000259" key="6">
    <source>
        <dbReference type="PROSITE" id="PS50893"/>
    </source>
</evidence>
<gene>
    <name evidence="7" type="primary">hmuV</name>
    <name evidence="7" type="ORF">B879_00762</name>
</gene>
<comment type="function">
    <text evidence="5">Part of the ABC transporter complex HmuTUV involved in hemin import. Responsible for energy coupling to the transport system.</text>
</comment>
<dbReference type="InterPro" id="IPR003593">
    <property type="entry name" value="AAA+_ATPase"/>
</dbReference>
<keyword evidence="8" id="KW-1185">Reference proteome</keyword>
<dbReference type="EMBL" id="AMGM01000007">
    <property type="protein sequence ID" value="EKB50560.1"/>
    <property type="molecule type" value="Genomic_DNA"/>
</dbReference>
<dbReference type="Pfam" id="PF00005">
    <property type="entry name" value="ABC_tran"/>
    <property type="match status" value="1"/>
</dbReference>
<accession>K1L2B4</accession>
<dbReference type="PANTHER" id="PTHR42794">
    <property type="entry name" value="HEMIN IMPORT ATP-BINDING PROTEIN HMUV"/>
    <property type="match status" value="1"/>
</dbReference>
<evidence type="ECO:0000313" key="8">
    <source>
        <dbReference type="Proteomes" id="UP000004478"/>
    </source>
</evidence>
<dbReference type="SMART" id="SM00382">
    <property type="entry name" value="AAA"/>
    <property type="match status" value="1"/>
</dbReference>
<evidence type="ECO:0000256" key="3">
    <source>
        <dbReference type="ARBA" id="ARBA00022840"/>
    </source>
</evidence>
<keyword evidence="2" id="KW-0547">Nucleotide-binding</keyword>
<dbReference type="FunFam" id="3.40.50.300:FF:000134">
    <property type="entry name" value="Iron-enterobactin ABC transporter ATP-binding protein"/>
    <property type="match status" value="1"/>
</dbReference>
<dbReference type="InterPro" id="IPR003439">
    <property type="entry name" value="ABC_transporter-like_ATP-bd"/>
</dbReference>
<dbReference type="OrthoDB" id="9785229at2"/>
<dbReference type="AlphaFoldDB" id="K1L2B4"/>
<evidence type="ECO:0000256" key="5">
    <source>
        <dbReference type="ARBA" id="ARBA00037066"/>
    </source>
</evidence>
<dbReference type="PANTHER" id="PTHR42794:SF1">
    <property type="entry name" value="HEMIN IMPORT ATP-BINDING PROTEIN HMUV"/>
    <property type="match status" value="1"/>
</dbReference>
<dbReference type="PROSITE" id="PS00211">
    <property type="entry name" value="ABC_TRANSPORTER_1"/>
    <property type="match status" value="1"/>
</dbReference>
<dbReference type="PATRIC" id="fig|1225176.3.peg.815"/>
<comment type="caution">
    <text evidence="7">The sequence shown here is derived from an EMBL/GenBank/DDBJ whole genome shotgun (WGS) entry which is preliminary data.</text>
</comment>
<evidence type="ECO:0000256" key="1">
    <source>
        <dbReference type="ARBA" id="ARBA00022448"/>
    </source>
</evidence>
<dbReference type="GO" id="GO:0016887">
    <property type="term" value="F:ATP hydrolysis activity"/>
    <property type="evidence" value="ECO:0007669"/>
    <property type="project" value="InterPro"/>
</dbReference>
<name>K1L2B4_CECL9</name>
<dbReference type="EC" id="3.6.3.-" evidence="7"/>
<keyword evidence="7" id="KW-0378">Hydrolase</keyword>
<feature type="domain" description="ABC transporter" evidence="6">
    <location>
        <begin position="2"/>
        <end position="237"/>
    </location>
</feature>
<dbReference type="Proteomes" id="UP000004478">
    <property type="component" value="Unassembled WGS sequence"/>
</dbReference>
<keyword evidence="1" id="KW-0813">Transport</keyword>
<dbReference type="PROSITE" id="PS50893">
    <property type="entry name" value="ABC_TRANSPORTER_2"/>
    <property type="match status" value="1"/>
</dbReference>
<keyword evidence="3 7" id="KW-0067">ATP-binding</keyword>
<dbReference type="NCBIfam" id="NF010068">
    <property type="entry name" value="PRK13548.1"/>
    <property type="match status" value="1"/>
</dbReference>
<dbReference type="Gene3D" id="3.40.50.300">
    <property type="entry name" value="P-loop containing nucleotide triphosphate hydrolases"/>
    <property type="match status" value="1"/>
</dbReference>
<evidence type="ECO:0000256" key="4">
    <source>
        <dbReference type="ARBA" id="ARBA00022967"/>
    </source>
</evidence>
<dbReference type="RefSeq" id="WP_009183807.1">
    <property type="nucleotide sequence ID" value="NZ_AMGM01000007.1"/>
</dbReference>
<dbReference type="InterPro" id="IPR017871">
    <property type="entry name" value="ABC_transporter-like_CS"/>
</dbReference>
<evidence type="ECO:0000256" key="2">
    <source>
        <dbReference type="ARBA" id="ARBA00022741"/>
    </source>
</evidence>
<proteinExistence type="predicted"/>
<dbReference type="GO" id="GO:0005524">
    <property type="term" value="F:ATP binding"/>
    <property type="evidence" value="ECO:0007669"/>
    <property type="project" value="UniProtKB-KW"/>
</dbReference>
<protein>
    <submittedName>
        <fullName evidence="7">Hemin import ATP-binding protein HmuV</fullName>
        <ecNumber evidence="7">3.6.3.-</ecNumber>
    </submittedName>
</protein>
<dbReference type="SUPFAM" id="SSF52540">
    <property type="entry name" value="P-loop containing nucleoside triphosphate hydrolases"/>
    <property type="match status" value="1"/>
</dbReference>
<dbReference type="InterPro" id="IPR027417">
    <property type="entry name" value="P-loop_NTPase"/>
</dbReference>
<reference evidence="7 8" key="1">
    <citation type="journal article" date="2012" name="J. Bacteriol.">
        <title>Draft Genome Sequence of Cecembia lonarensis Strain LW9T, Isolated from Lonar Lake, a Haloalkaline Lake in India.</title>
        <authorList>
            <person name="Shivaji S."/>
            <person name="Ara S."/>
            <person name="Singh A."/>
            <person name="Pinnaka A.K."/>
        </authorList>
    </citation>
    <scope>NUCLEOTIDE SEQUENCE [LARGE SCALE GENOMIC DNA]</scope>
    <source>
        <strain evidence="7 8">LW9</strain>
    </source>
</reference>
<evidence type="ECO:0000313" key="7">
    <source>
        <dbReference type="EMBL" id="EKB50560.1"/>
    </source>
</evidence>
<dbReference type="CDD" id="cd03214">
    <property type="entry name" value="ABC_Iron-Siderophores_B12_Hemin"/>
    <property type="match status" value="1"/>
</dbReference>
<organism evidence="7 8">
    <name type="scientific">Cecembia lonarensis (strain CCUG 58316 / KCTC 22772 / LW9)</name>
    <dbReference type="NCBI Taxonomy" id="1225176"/>
    <lineage>
        <taxon>Bacteria</taxon>
        <taxon>Pseudomonadati</taxon>
        <taxon>Bacteroidota</taxon>
        <taxon>Cytophagia</taxon>
        <taxon>Cytophagales</taxon>
        <taxon>Cyclobacteriaceae</taxon>
        <taxon>Cecembia</taxon>
    </lineage>
</organism>
<sequence>MLEARNIQYLVQGRAIVNKVSLQLNPGELTAIVGPNGAGKSSLLKVLAGDYKAQAGEIIYNGKAIENYRPKDLAKIRAVMPQHSQLTFPFKVKEVVELGLLSLGMAGGEQLVKEVMIETQTWAFRDRLYGALSGGEKQRVQLARVLVQVWAGSDQPKFLLLDEPTSSMDIAHQHQVLHIASQLKRKDIAVLAVLHDLNMAAAYADQVILLKEGKVYQQGAVAEVMASQHLEHVFEHPILVRNGYDGMPHFIQSLPVHHQSHTFKIA</sequence>